<name>C5FTU0_ARTOC</name>
<dbReference type="EMBL" id="DS995705">
    <property type="protein sequence ID" value="EEQ33293.1"/>
    <property type="molecule type" value="Genomic_DNA"/>
</dbReference>
<reference evidence="2" key="1">
    <citation type="journal article" date="2012" name="MBio">
        <title>Comparative genome analysis of Trichophyton rubrum and related dermatophytes reveals candidate genes involved in infection.</title>
        <authorList>
            <person name="Martinez D.A."/>
            <person name="Oliver B.G."/>
            <person name="Graeser Y."/>
            <person name="Goldberg J.M."/>
            <person name="Li W."/>
            <person name="Martinez-Rossi N.M."/>
            <person name="Monod M."/>
            <person name="Shelest E."/>
            <person name="Barton R.C."/>
            <person name="Birch E."/>
            <person name="Brakhage A.A."/>
            <person name="Chen Z."/>
            <person name="Gurr S.J."/>
            <person name="Heiman D."/>
            <person name="Heitman J."/>
            <person name="Kosti I."/>
            <person name="Rossi A."/>
            <person name="Saif S."/>
            <person name="Samalova M."/>
            <person name="Saunders C.W."/>
            <person name="Shea T."/>
            <person name="Summerbell R.C."/>
            <person name="Xu J."/>
            <person name="Young S."/>
            <person name="Zeng Q."/>
            <person name="Birren B.W."/>
            <person name="Cuomo C.A."/>
            <person name="White T.C."/>
        </authorList>
    </citation>
    <scope>NUCLEOTIDE SEQUENCE [LARGE SCALE GENOMIC DNA]</scope>
    <source>
        <strain evidence="2">ATCC MYA-4605 / CBS 113480</strain>
    </source>
</reference>
<accession>C5FTU0</accession>
<dbReference type="HOGENOM" id="CLU_2145276_0_0_1"/>
<keyword evidence="2" id="KW-1185">Reference proteome</keyword>
<dbReference type="AlphaFoldDB" id="C5FTU0"/>
<proteinExistence type="predicted"/>
<organism evidence="1 2">
    <name type="scientific">Arthroderma otae (strain ATCC MYA-4605 / CBS 113480)</name>
    <name type="common">Microsporum canis</name>
    <dbReference type="NCBI Taxonomy" id="554155"/>
    <lineage>
        <taxon>Eukaryota</taxon>
        <taxon>Fungi</taxon>
        <taxon>Dikarya</taxon>
        <taxon>Ascomycota</taxon>
        <taxon>Pezizomycotina</taxon>
        <taxon>Eurotiomycetes</taxon>
        <taxon>Eurotiomycetidae</taxon>
        <taxon>Onygenales</taxon>
        <taxon>Arthrodermataceae</taxon>
        <taxon>Microsporum</taxon>
    </lineage>
</organism>
<gene>
    <name evidence="1" type="ORF">MCYG_06112</name>
</gene>
<dbReference type="GeneID" id="9228412"/>
<dbReference type="VEuPathDB" id="FungiDB:MCYG_06112"/>
<protein>
    <submittedName>
        <fullName evidence="1">Uncharacterized protein</fullName>
    </submittedName>
</protein>
<sequence length="112" mass="12584">MNGITDPESLEPATTYMLFFLKLIQCKDSLVSSGHMMRLMFRPFDHVMLNKVVLSKSIKLLPCALPALVRLNASHMSQHHGVTGEIRIGVEIWHVSLEVVVERRKDKSSAGI</sequence>
<dbReference type="Proteomes" id="UP000002035">
    <property type="component" value="Unassembled WGS sequence"/>
</dbReference>
<evidence type="ECO:0000313" key="1">
    <source>
        <dbReference type="EMBL" id="EEQ33293.1"/>
    </source>
</evidence>
<evidence type="ECO:0000313" key="2">
    <source>
        <dbReference type="Proteomes" id="UP000002035"/>
    </source>
</evidence>
<dbReference type="RefSeq" id="XP_002846243.1">
    <property type="nucleotide sequence ID" value="XM_002846197.1"/>
</dbReference>